<keyword evidence="4" id="KW-1185">Reference proteome</keyword>
<evidence type="ECO:0000313" key="3">
    <source>
        <dbReference type="EMBL" id="MDC8784176.1"/>
    </source>
</evidence>
<dbReference type="SUPFAM" id="SSF51338">
    <property type="entry name" value="Composite domain of metallo-dependent hydrolases"/>
    <property type="match status" value="1"/>
</dbReference>
<reference evidence="3 4" key="1">
    <citation type="submission" date="2022-10" db="EMBL/GenBank/DDBJ databases">
        <title>paucibacter sp. hw8 Genome sequencing.</title>
        <authorList>
            <person name="Park S."/>
        </authorList>
    </citation>
    <scope>NUCLEOTIDE SEQUENCE [LARGE SCALE GENOMIC DNA]</scope>
    <source>
        <strain evidence="4">hw8</strain>
    </source>
</reference>
<dbReference type="Pfam" id="PF12890">
    <property type="entry name" value="DHOase"/>
    <property type="match status" value="1"/>
</dbReference>
<dbReference type="PANTHER" id="PTHR43668:SF2">
    <property type="entry name" value="ALLANTOINASE"/>
    <property type="match status" value="1"/>
</dbReference>
<dbReference type="EC" id="3.5.2.3" evidence="3"/>
<evidence type="ECO:0000256" key="1">
    <source>
        <dbReference type="ARBA" id="ARBA00022975"/>
    </source>
</evidence>
<dbReference type="RefSeq" id="WP_273595287.1">
    <property type="nucleotide sequence ID" value="NZ_JAQQXS010000002.1"/>
</dbReference>
<sequence length="444" mass="46001">MKILIKNGRLIDPASGLDRVGDLAIANGRIVALGEPTEFAADRVIDATGLVVAPGLVDLAARLREPGHEHEGMLESELAAAAAGGVTSLVCPPDTDPVLDEPGLVEMLKFRARKLSRCRLFPLGALTRNLDAQSLTEMAELTEAGCIGFSQAEAPVRDTLVLNRALMYAATYGYTVWLRPQDAYLGGGVAASGAVATRLGLSGVPVAAETVALHTIFELMRSTGARVHLCRISSAAGVELIRAAKREGLAVTADVSINSLHLTDVDIGYFNPAMRLTPPLRQGRDRDALRAGLADGTLDALVSDHMPVAADEKNVPFAEATPGATGLELLLSLALRWAQDSGLSMSQGLGVITAGPVGVLGEALGSLAASAGRLVLGGVADVCVFDDRAHWAVTPEALSSQGKHTPFAFETSGFELPAQVRATVVAGHLAYESAGLMAPAGAAA</sequence>
<dbReference type="NCBIfam" id="NF005791">
    <property type="entry name" value="PRK07627.1"/>
    <property type="match status" value="1"/>
</dbReference>
<dbReference type="Proteomes" id="UP001219862">
    <property type="component" value="Unassembled WGS sequence"/>
</dbReference>
<protein>
    <submittedName>
        <fullName evidence="3">Dihydroorotase</fullName>
        <ecNumber evidence="3">3.5.2.3</ecNumber>
    </submittedName>
</protein>
<gene>
    <name evidence="3" type="ORF">PRZ01_03085</name>
</gene>
<dbReference type="EMBL" id="JAQQXS010000002">
    <property type="protein sequence ID" value="MDC8784176.1"/>
    <property type="molecule type" value="Genomic_DNA"/>
</dbReference>
<dbReference type="InterPro" id="IPR050138">
    <property type="entry name" value="DHOase/Allantoinase_Hydrolase"/>
</dbReference>
<dbReference type="PANTHER" id="PTHR43668">
    <property type="entry name" value="ALLANTOINASE"/>
    <property type="match status" value="1"/>
</dbReference>
<dbReference type="CDD" id="cd01317">
    <property type="entry name" value="DHOase_IIa"/>
    <property type="match status" value="1"/>
</dbReference>
<feature type="domain" description="Dihydroorotase catalytic" evidence="2">
    <location>
        <begin position="51"/>
        <end position="234"/>
    </location>
</feature>
<evidence type="ECO:0000313" key="4">
    <source>
        <dbReference type="Proteomes" id="UP001219862"/>
    </source>
</evidence>
<comment type="caution">
    <text evidence="3">The sequence shown here is derived from an EMBL/GenBank/DDBJ whole genome shotgun (WGS) entry which is preliminary data.</text>
</comment>
<keyword evidence="1" id="KW-0665">Pyrimidine biosynthesis</keyword>
<dbReference type="InterPro" id="IPR032466">
    <property type="entry name" value="Metal_Hydrolase"/>
</dbReference>
<proteinExistence type="predicted"/>
<dbReference type="Gene3D" id="2.30.40.10">
    <property type="entry name" value="Urease, subunit C, domain 1"/>
    <property type="match status" value="1"/>
</dbReference>
<dbReference type="Gene3D" id="3.20.20.140">
    <property type="entry name" value="Metal-dependent hydrolases"/>
    <property type="match status" value="1"/>
</dbReference>
<dbReference type="InterPro" id="IPR011059">
    <property type="entry name" value="Metal-dep_hydrolase_composite"/>
</dbReference>
<accession>A0ABT5KQM6</accession>
<name>A0ABT5KQM6_9BURK</name>
<evidence type="ECO:0000259" key="2">
    <source>
        <dbReference type="Pfam" id="PF12890"/>
    </source>
</evidence>
<dbReference type="SUPFAM" id="SSF51556">
    <property type="entry name" value="Metallo-dependent hydrolases"/>
    <property type="match status" value="1"/>
</dbReference>
<dbReference type="InterPro" id="IPR004722">
    <property type="entry name" value="DHOase"/>
</dbReference>
<keyword evidence="3" id="KW-0378">Hydrolase</keyword>
<organism evidence="3 4">
    <name type="scientific">Roseateles koreensis</name>
    <dbReference type="NCBI Taxonomy" id="2987526"/>
    <lineage>
        <taxon>Bacteria</taxon>
        <taxon>Pseudomonadati</taxon>
        <taxon>Pseudomonadota</taxon>
        <taxon>Betaproteobacteria</taxon>
        <taxon>Burkholderiales</taxon>
        <taxon>Sphaerotilaceae</taxon>
        <taxon>Roseateles</taxon>
    </lineage>
</organism>
<dbReference type="GO" id="GO:0004151">
    <property type="term" value="F:dihydroorotase activity"/>
    <property type="evidence" value="ECO:0007669"/>
    <property type="project" value="UniProtKB-EC"/>
</dbReference>
<dbReference type="InterPro" id="IPR024403">
    <property type="entry name" value="DHOase_cat"/>
</dbReference>